<dbReference type="InterPro" id="IPR005818">
    <property type="entry name" value="Histone_H1/H5_H15"/>
</dbReference>
<dbReference type="PRINTS" id="PR00624">
    <property type="entry name" value="HISTONEH5"/>
</dbReference>
<evidence type="ECO:0000313" key="11">
    <source>
        <dbReference type="Proteomes" id="UP001516400"/>
    </source>
</evidence>
<evidence type="ECO:0000256" key="5">
    <source>
        <dbReference type="ARBA" id="ARBA00023125"/>
    </source>
</evidence>
<comment type="subcellular location">
    <subcellularLocation>
        <location evidence="3">Chromosome</location>
    </subcellularLocation>
    <subcellularLocation>
        <location evidence="2 7">Nucleus</location>
    </subcellularLocation>
</comment>
<proteinExistence type="inferred from homology"/>
<keyword evidence="6 7" id="KW-0539">Nucleus</keyword>
<feature type="domain" description="H15" evidence="9">
    <location>
        <begin position="30"/>
        <end position="105"/>
    </location>
</feature>
<comment type="function">
    <text evidence="1">Histones H1 are necessary for the condensation of nucleosome chains into higher-order structures.</text>
</comment>
<evidence type="ECO:0000313" key="10">
    <source>
        <dbReference type="EMBL" id="KAL3290526.1"/>
    </source>
</evidence>
<dbReference type="AlphaFoldDB" id="A0ABD2PIV3"/>
<dbReference type="GO" id="GO:0003677">
    <property type="term" value="F:DNA binding"/>
    <property type="evidence" value="ECO:0007669"/>
    <property type="project" value="UniProtKB-KW"/>
</dbReference>
<feature type="compositionally biased region" description="Basic residues" evidence="8">
    <location>
        <begin position="110"/>
        <end position="124"/>
    </location>
</feature>
<feature type="compositionally biased region" description="Basic residues" evidence="8">
    <location>
        <begin position="172"/>
        <end position="204"/>
    </location>
</feature>
<gene>
    <name evidence="10" type="ORF">HHI36_023866</name>
</gene>
<dbReference type="PROSITE" id="PS51504">
    <property type="entry name" value="H15"/>
    <property type="match status" value="1"/>
</dbReference>
<dbReference type="EMBL" id="JABFTP020000186">
    <property type="protein sequence ID" value="KAL3290526.1"/>
    <property type="molecule type" value="Genomic_DNA"/>
</dbReference>
<evidence type="ECO:0000256" key="2">
    <source>
        <dbReference type="ARBA" id="ARBA00004123"/>
    </source>
</evidence>
<dbReference type="Pfam" id="PF00538">
    <property type="entry name" value="Linker_histone"/>
    <property type="match status" value="1"/>
</dbReference>
<evidence type="ECO:0000256" key="3">
    <source>
        <dbReference type="ARBA" id="ARBA00004286"/>
    </source>
</evidence>
<evidence type="ECO:0000259" key="9">
    <source>
        <dbReference type="PROSITE" id="PS51504"/>
    </source>
</evidence>
<comment type="similarity">
    <text evidence="7">Belongs to the histone H1/H5 family.</text>
</comment>
<dbReference type="GO" id="GO:0005694">
    <property type="term" value="C:chromosome"/>
    <property type="evidence" value="ECO:0007669"/>
    <property type="project" value="UniProtKB-SubCell"/>
</dbReference>
<keyword evidence="4 7" id="KW-0158">Chromosome</keyword>
<evidence type="ECO:0000256" key="4">
    <source>
        <dbReference type="ARBA" id="ARBA00022454"/>
    </source>
</evidence>
<organism evidence="10 11">
    <name type="scientific">Cryptolaemus montrouzieri</name>
    <dbReference type="NCBI Taxonomy" id="559131"/>
    <lineage>
        <taxon>Eukaryota</taxon>
        <taxon>Metazoa</taxon>
        <taxon>Ecdysozoa</taxon>
        <taxon>Arthropoda</taxon>
        <taxon>Hexapoda</taxon>
        <taxon>Insecta</taxon>
        <taxon>Pterygota</taxon>
        <taxon>Neoptera</taxon>
        <taxon>Endopterygota</taxon>
        <taxon>Coleoptera</taxon>
        <taxon>Polyphaga</taxon>
        <taxon>Cucujiformia</taxon>
        <taxon>Coccinelloidea</taxon>
        <taxon>Coccinellidae</taxon>
        <taxon>Scymninae</taxon>
        <taxon>Scymnini</taxon>
        <taxon>Cryptolaemus</taxon>
    </lineage>
</organism>
<dbReference type="GO" id="GO:0005634">
    <property type="term" value="C:nucleus"/>
    <property type="evidence" value="ECO:0007669"/>
    <property type="project" value="UniProtKB-SubCell"/>
</dbReference>
<evidence type="ECO:0000256" key="8">
    <source>
        <dbReference type="SAM" id="MobiDB-lite"/>
    </source>
</evidence>
<dbReference type="InterPro" id="IPR005819">
    <property type="entry name" value="H1/H5"/>
</dbReference>
<feature type="compositionally biased region" description="Basic residues" evidence="8">
    <location>
        <begin position="15"/>
        <end position="29"/>
    </location>
</feature>
<dbReference type="SMART" id="SM00526">
    <property type="entry name" value="H15"/>
    <property type="match status" value="1"/>
</dbReference>
<dbReference type="Gene3D" id="1.10.10.10">
    <property type="entry name" value="Winged helix-like DNA-binding domain superfamily/Winged helix DNA-binding domain"/>
    <property type="match status" value="1"/>
</dbReference>
<feature type="compositionally biased region" description="Basic and acidic residues" evidence="8">
    <location>
        <begin position="129"/>
        <end position="161"/>
    </location>
</feature>
<protein>
    <recommendedName>
        <fullName evidence="9">H15 domain-containing protein</fullName>
    </recommendedName>
</protein>
<dbReference type="PANTHER" id="PTHR11467">
    <property type="entry name" value="HISTONE H1"/>
    <property type="match status" value="1"/>
</dbReference>
<keyword evidence="11" id="KW-1185">Reference proteome</keyword>
<reference evidence="10 11" key="1">
    <citation type="journal article" date="2021" name="BMC Biol.">
        <title>Horizontally acquired antibacterial genes associated with adaptive radiation of ladybird beetles.</title>
        <authorList>
            <person name="Li H.S."/>
            <person name="Tang X.F."/>
            <person name="Huang Y.H."/>
            <person name="Xu Z.Y."/>
            <person name="Chen M.L."/>
            <person name="Du X.Y."/>
            <person name="Qiu B.Y."/>
            <person name="Chen P.T."/>
            <person name="Zhang W."/>
            <person name="Slipinski A."/>
            <person name="Escalona H.E."/>
            <person name="Waterhouse R.M."/>
            <person name="Zwick A."/>
            <person name="Pang H."/>
        </authorList>
    </citation>
    <scope>NUCLEOTIDE SEQUENCE [LARGE SCALE GENOMIC DNA]</scope>
    <source>
        <strain evidence="10">SYSU2018</strain>
    </source>
</reference>
<dbReference type="InterPro" id="IPR036390">
    <property type="entry name" value="WH_DNA-bd_sf"/>
</dbReference>
<dbReference type="CDD" id="cd00073">
    <property type="entry name" value="H15"/>
    <property type="match status" value="1"/>
</dbReference>
<dbReference type="PANTHER" id="PTHR11467:SF20">
    <property type="entry name" value="H15 DOMAIN-CONTAINING PROTEIN-RELATED"/>
    <property type="match status" value="1"/>
</dbReference>
<dbReference type="InterPro" id="IPR036388">
    <property type="entry name" value="WH-like_DNA-bd_sf"/>
</dbReference>
<dbReference type="FunFam" id="1.10.10.10:FF:000140">
    <property type="entry name" value="Histone H1.0"/>
    <property type="match status" value="1"/>
</dbReference>
<evidence type="ECO:0000256" key="7">
    <source>
        <dbReference type="RuleBase" id="RU003894"/>
    </source>
</evidence>
<comment type="caution">
    <text evidence="10">The sequence shown here is derived from an EMBL/GenBank/DDBJ whole genome shotgun (WGS) entry which is preliminary data.</text>
</comment>
<dbReference type="SUPFAM" id="SSF46785">
    <property type="entry name" value="Winged helix' DNA-binding domain"/>
    <property type="match status" value="1"/>
</dbReference>
<dbReference type="Proteomes" id="UP001516400">
    <property type="component" value="Unassembled WGS sequence"/>
</dbReference>
<evidence type="ECO:0000256" key="6">
    <source>
        <dbReference type="ARBA" id="ARBA00023242"/>
    </source>
</evidence>
<evidence type="ECO:0000256" key="1">
    <source>
        <dbReference type="ARBA" id="ARBA00002809"/>
    </source>
</evidence>
<feature type="region of interest" description="Disordered" evidence="8">
    <location>
        <begin position="1"/>
        <end position="37"/>
    </location>
</feature>
<feature type="region of interest" description="Disordered" evidence="8">
    <location>
        <begin position="86"/>
        <end position="204"/>
    </location>
</feature>
<sequence length="204" mass="23741">MSEVEVQASATPVGKGKKGEKKTSKHAKPTHPPTSDMVNMAIKGLKERSGSSLQAIKKYIAANYKVDPEKMAPFIKKYLKSAVQSGSLVQTKGKGRPDRSSYPPAEVRRRENRRRRNPRKRRPPWPRQETSRKEEGRRQGRVFGKVEDRRRHRREGEEARRREKAKAPKSPSKAKKPPNLRLRNRRRLNRRPSRPPPPRLKRRR</sequence>
<name>A0ABD2PIV3_9CUCU</name>
<keyword evidence="5 7" id="KW-0238">DNA-binding</keyword>
<accession>A0ABD2PIV3</accession>